<name>A0A7D5K4X5_9EURY</name>
<dbReference type="InterPro" id="IPR006944">
    <property type="entry name" value="Phage/GTA_portal"/>
</dbReference>
<feature type="region of interest" description="Disordered" evidence="1">
    <location>
        <begin position="475"/>
        <end position="516"/>
    </location>
</feature>
<dbReference type="RefSeq" id="WP_179259645.1">
    <property type="nucleotide sequence ID" value="NZ_CP058601.1"/>
</dbReference>
<dbReference type="Pfam" id="PF13619">
    <property type="entry name" value="KTSC"/>
    <property type="match status" value="1"/>
</dbReference>
<evidence type="ECO:0000313" key="3">
    <source>
        <dbReference type="EMBL" id="QLG47903.1"/>
    </source>
</evidence>
<evidence type="ECO:0000313" key="4">
    <source>
        <dbReference type="Proteomes" id="UP000509241"/>
    </source>
</evidence>
<dbReference type="EMBL" id="CP058601">
    <property type="protein sequence ID" value="QLG47903.1"/>
    <property type="molecule type" value="Genomic_DNA"/>
</dbReference>
<feature type="domain" description="KTSC" evidence="2">
    <location>
        <begin position="548"/>
        <end position="609"/>
    </location>
</feature>
<proteinExistence type="predicted"/>
<dbReference type="Pfam" id="PF04860">
    <property type="entry name" value="Phage_portal"/>
    <property type="match status" value="1"/>
</dbReference>
<evidence type="ECO:0000259" key="2">
    <source>
        <dbReference type="Pfam" id="PF13619"/>
    </source>
</evidence>
<dbReference type="OrthoDB" id="104538at2157"/>
<feature type="region of interest" description="Disordered" evidence="1">
    <location>
        <begin position="1"/>
        <end position="34"/>
    </location>
</feature>
<keyword evidence="4" id="KW-1185">Reference proteome</keyword>
<dbReference type="InterPro" id="IPR025309">
    <property type="entry name" value="KTSC_dom"/>
</dbReference>
<accession>A0A7D5K4X5</accession>
<organism evidence="3 4">
    <name type="scientific">Natrinema halophilum</name>
    <dbReference type="NCBI Taxonomy" id="1699371"/>
    <lineage>
        <taxon>Archaea</taxon>
        <taxon>Methanobacteriati</taxon>
        <taxon>Methanobacteriota</taxon>
        <taxon>Stenosarchaea group</taxon>
        <taxon>Halobacteria</taxon>
        <taxon>Halobacteriales</taxon>
        <taxon>Natrialbaceae</taxon>
        <taxon>Natrinema</taxon>
    </lineage>
</organism>
<dbReference type="Proteomes" id="UP000509241">
    <property type="component" value="Chromosome"/>
</dbReference>
<gene>
    <name evidence="3" type="ORF">HYG82_03100</name>
</gene>
<reference evidence="3 4" key="1">
    <citation type="submission" date="2020-07" db="EMBL/GenBank/DDBJ databases">
        <authorList>
            <person name="Cui H."/>
        </authorList>
    </citation>
    <scope>NUCLEOTIDE SEQUENCE [LARGE SCALE GENOMIC DNA]</scope>
    <source>
        <strain evidence="3 4">YPL8</strain>
    </source>
</reference>
<dbReference type="AlphaFoldDB" id="A0A7D5K4X5"/>
<dbReference type="GeneID" id="56032245"/>
<dbReference type="KEGG" id="haly:HYG82_03100"/>
<evidence type="ECO:0000256" key="1">
    <source>
        <dbReference type="SAM" id="MobiDB-lite"/>
    </source>
</evidence>
<protein>
    <submittedName>
        <fullName evidence="3">Phage portal protein</fullName>
    </submittedName>
</protein>
<sequence>MSSADEDAKVSVNVEGIGGENRLSKAENSTQLPDRRVRSLNLGVKPPYNPDRLASFLELNETLAVGIRKKSRYEVGYGFSIVPHTDVDPDEASDDERETIRDFWRGIDSRWQTKARQTAEPTTPEEVLELARQDYHLIGWGCLEILTNLEGEPVGLAHVPANTVRVRKPQSRFDQPRHPEGGQFIGADDAELASRGYVQKRDGRRRYFGEAGDRYRGQGEDDRDEPIFVDRETGDVVQGSAEELENAPANELIFVTNPSPLSDDYGVPDWVSATRTIAADEAAKDYNADFFDNDTIPRFAIKVKGGALKEESKKDLRQMLNGLREEPHRTVILEVDKFETDLDEDVEIDLEPLGQGISEEMSFEAFREKNEAEIAKVLEIPPIKIGNTETSNRSNSDVQDREFALEVIQPEQHKFSERLYRILHQQAFDVRDWTLEFELRGADQPKEDAEVARRKISAVNGAIPVNRALEMIGEEPLPDDHPIDGDTLIADIGNGRPPGQPGEDQPGDPPADVEEQLPPVENKIGERDWADVEPKLLAKDQIETQQFDSSNLDEGLYDYEDQELYLSFKRDGGSNSLYAYTEVPTSEWSGLTSASSHGGYHYDSIRLSYPYVEITNFHSRLPEGETPDDPPDDVPSI</sequence>